<accession>A0AA36MPM6</accession>
<dbReference type="Proteomes" id="UP001178507">
    <property type="component" value="Unassembled WGS sequence"/>
</dbReference>
<dbReference type="AlphaFoldDB" id="A0AA36MPM6"/>
<protein>
    <submittedName>
        <fullName evidence="2">Uncharacterized protein</fullName>
    </submittedName>
</protein>
<feature type="compositionally biased region" description="Basic and acidic residues" evidence="1">
    <location>
        <begin position="240"/>
        <end position="249"/>
    </location>
</feature>
<keyword evidence="3" id="KW-1185">Reference proteome</keyword>
<comment type="caution">
    <text evidence="2">The sequence shown here is derived from an EMBL/GenBank/DDBJ whole genome shotgun (WGS) entry which is preliminary data.</text>
</comment>
<sequence>MSANLSPSKLQDIYGADAEKVALRKREQKLVVSDKNDSRIELFLHFSEEVEAENASIRTSSVSASADLTAAELRGKKHQLNPVAANLVHPSLPTPTLANAPPPQGQPQGQPPGQEPLPQPKKKGKKVVNLEVCSPLEKAHDLLGKILKSKTQASDLSLQLWSVPYAEELQKKMTGFAAEFESLYLQVHELVSKEVNVPEPYLKPVQAFVQLQQTYESPLKAATALSKNVGPKKRQAKAKPGAEAKRQKS</sequence>
<feature type="region of interest" description="Disordered" evidence="1">
    <location>
        <begin position="224"/>
        <end position="249"/>
    </location>
</feature>
<reference evidence="2" key="1">
    <citation type="submission" date="2023-08" db="EMBL/GenBank/DDBJ databases">
        <authorList>
            <person name="Chen Y."/>
            <person name="Shah S."/>
            <person name="Dougan E. K."/>
            <person name="Thang M."/>
            <person name="Chan C."/>
        </authorList>
    </citation>
    <scope>NUCLEOTIDE SEQUENCE</scope>
</reference>
<organism evidence="2 3">
    <name type="scientific">Effrenium voratum</name>
    <dbReference type="NCBI Taxonomy" id="2562239"/>
    <lineage>
        <taxon>Eukaryota</taxon>
        <taxon>Sar</taxon>
        <taxon>Alveolata</taxon>
        <taxon>Dinophyceae</taxon>
        <taxon>Suessiales</taxon>
        <taxon>Symbiodiniaceae</taxon>
        <taxon>Effrenium</taxon>
    </lineage>
</organism>
<dbReference type="EMBL" id="CAUJNA010000734">
    <property type="protein sequence ID" value="CAJ1380640.1"/>
    <property type="molecule type" value="Genomic_DNA"/>
</dbReference>
<evidence type="ECO:0000313" key="2">
    <source>
        <dbReference type="EMBL" id="CAJ1380640.1"/>
    </source>
</evidence>
<name>A0AA36MPM6_9DINO</name>
<feature type="region of interest" description="Disordered" evidence="1">
    <location>
        <begin position="82"/>
        <end position="126"/>
    </location>
</feature>
<feature type="compositionally biased region" description="Low complexity" evidence="1">
    <location>
        <begin position="90"/>
        <end position="99"/>
    </location>
</feature>
<feature type="compositionally biased region" description="Pro residues" evidence="1">
    <location>
        <begin position="100"/>
        <end position="119"/>
    </location>
</feature>
<evidence type="ECO:0000313" key="3">
    <source>
        <dbReference type="Proteomes" id="UP001178507"/>
    </source>
</evidence>
<evidence type="ECO:0000256" key="1">
    <source>
        <dbReference type="SAM" id="MobiDB-lite"/>
    </source>
</evidence>
<proteinExistence type="predicted"/>
<gene>
    <name evidence="2" type="ORF">EVOR1521_LOCUS8535</name>
</gene>